<gene>
    <name evidence="2" type="ORF">A3D91_04640</name>
</gene>
<protein>
    <submittedName>
        <fullName evidence="2">Uncharacterized protein</fullName>
    </submittedName>
</protein>
<evidence type="ECO:0000313" key="3">
    <source>
        <dbReference type="Proteomes" id="UP000178127"/>
    </source>
</evidence>
<accession>A0A1F4VAU4</accession>
<dbReference type="Proteomes" id="UP000178127">
    <property type="component" value="Unassembled WGS sequence"/>
</dbReference>
<feature type="transmembrane region" description="Helical" evidence="1">
    <location>
        <begin position="100"/>
        <end position="120"/>
    </location>
</feature>
<comment type="caution">
    <text evidence="2">The sequence shown here is derived from an EMBL/GenBank/DDBJ whole genome shotgun (WGS) entry which is preliminary data.</text>
</comment>
<keyword evidence="1" id="KW-1133">Transmembrane helix</keyword>
<name>A0A1F4VAU4_UNCKA</name>
<proteinExistence type="predicted"/>
<dbReference type="EMBL" id="MEVD01000006">
    <property type="protein sequence ID" value="OGC54020.1"/>
    <property type="molecule type" value="Genomic_DNA"/>
</dbReference>
<reference evidence="2 3" key="1">
    <citation type="journal article" date="2016" name="Nat. Commun.">
        <title>Thousands of microbial genomes shed light on interconnected biogeochemical processes in an aquifer system.</title>
        <authorList>
            <person name="Anantharaman K."/>
            <person name="Brown C.T."/>
            <person name="Hug L.A."/>
            <person name="Sharon I."/>
            <person name="Castelle C.J."/>
            <person name="Probst A.J."/>
            <person name="Thomas B.C."/>
            <person name="Singh A."/>
            <person name="Wilkins M.J."/>
            <person name="Karaoz U."/>
            <person name="Brodie E.L."/>
            <person name="Williams K.H."/>
            <person name="Hubbard S.S."/>
            <person name="Banfield J.F."/>
        </authorList>
    </citation>
    <scope>NUCLEOTIDE SEQUENCE [LARGE SCALE GENOMIC DNA]</scope>
</reference>
<organism evidence="2 3">
    <name type="scientific">candidate division WWE3 bacterium RIFCSPHIGHO2_02_FULL_38_14</name>
    <dbReference type="NCBI Taxonomy" id="1802620"/>
    <lineage>
        <taxon>Bacteria</taxon>
        <taxon>Katanobacteria</taxon>
    </lineage>
</organism>
<evidence type="ECO:0000256" key="1">
    <source>
        <dbReference type="SAM" id="Phobius"/>
    </source>
</evidence>
<dbReference type="AlphaFoldDB" id="A0A1F4VAU4"/>
<keyword evidence="1" id="KW-0472">Membrane</keyword>
<feature type="transmembrane region" description="Helical" evidence="1">
    <location>
        <begin position="28"/>
        <end position="50"/>
    </location>
</feature>
<feature type="transmembrane region" description="Helical" evidence="1">
    <location>
        <begin position="56"/>
        <end position="79"/>
    </location>
</feature>
<evidence type="ECO:0000313" key="2">
    <source>
        <dbReference type="EMBL" id="OGC54020.1"/>
    </source>
</evidence>
<keyword evidence="1" id="KW-0812">Transmembrane</keyword>
<sequence>MFFPIIIDFFKEFPVLQKNFKYRVIKGYIFLVGLPLIFIYISSNAINAMFSSLPNINLIFTIHVLFAYITSNKLFYYRLKREKIDFGTERWFMTRFYRDLFYALILALPALGYFFLLHPIY</sequence>